<dbReference type="GO" id="GO:0000155">
    <property type="term" value="F:phosphorelay sensor kinase activity"/>
    <property type="evidence" value="ECO:0007669"/>
    <property type="project" value="InterPro"/>
</dbReference>
<dbReference type="PROSITE" id="PS50109">
    <property type="entry name" value="HIS_KIN"/>
    <property type="match status" value="1"/>
</dbReference>
<keyword evidence="6" id="KW-0812">Transmembrane</keyword>
<evidence type="ECO:0000259" key="7">
    <source>
        <dbReference type="PROSITE" id="PS50109"/>
    </source>
</evidence>
<dbReference type="CDD" id="cd00082">
    <property type="entry name" value="HisKA"/>
    <property type="match status" value="1"/>
</dbReference>
<dbReference type="EC" id="2.7.13.3" evidence="2"/>
<dbReference type="SUPFAM" id="SSF47384">
    <property type="entry name" value="Homodimeric domain of signal transducing histidine kinase"/>
    <property type="match status" value="1"/>
</dbReference>
<evidence type="ECO:0000313" key="10">
    <source>
        <dbReference type="Proteomes" id="UP000181790"/>
    </source>
</evidence>
<dbReference type="Pfam" id="PF00072">
    <property type="entry name" value="Response_reg"/>
    <property type="match status" value="1"/>
</dbReference>
<keyword evidence="10" id="KW-1185">Reference proteome</keyword>
<dbReference type="EMBL" id="MORL01000013">
    <property type="protein sequence ID" value="OIN57358.1"/>
    <property type="molecule type" value="Genomic_DNA"/>
</dbReference>
<keyword evidence="6" id="KW-0472">Membrane</keyword>
<feature type="transmembrane region" description="Helical" evidence="6">
    <location>
        <begin position="369"/>
        <end position="391"/>
    </location>
</feature>
<evidence type="ECO:0000313" key="9">
    <source>
        <dbReference type="EMBL" id="OIN57358.1"/>
    </source>
</evidence>
<dbReference type="InterPro" id="IPR001789">
    <property type="entry name" value="Sig_transdc_resp-reg_receiver"/>
</dbReference>
<dbReference type="Pfam" id="PF07695">
    <property type="entry name" value="7TMR-DISM_7TM"/>
    <property type="match status" value="1"/>
</dbReference>
<feature type="transmembrane region" description="Helical" evidence="6">
    <location>
        <begin position="341"/>
        <end position="363"/>
    </location>
</feature>
<dbReference type="SMART" id="SM00387">
    <property type="entry name" value="HATPase_c"/>
    <property type="match status" value="1"/>
</dbReference>
<evidence type="ECO:0000259" key="8">
    <source>
        <dbReference type="PROSITE" id="PS50110"/>
    </source>
</evidence>
<proteinExistence type="predicted"/>
<dbReference type="InterPro" id="IPR011623">
    <property type="entry name" value="7TMR_DISM_rcpt_extracell_dom1"/>
</dbReference>
<dbReference type="InterPro" id="IPR036097">
    <property type="entry name" value="HisK_dim/P_sf"/>
</dbReference>
<dbReference type="Gene3D" id="3.40.50.2300">
    <property type="match status" value="1"/>
</dbReference>
<feature type="modified residue" description="4-aspartylphosphate" evidence="5">
    <location>
        <position position="709"/>
    </location>
</feature>
<dbReference type="CDD" id="cd17546">
    <property type="entry name" value="REC_hyHK_CKI1_RcsC-like"/>
    <property type="match status" value="1"/>
</dbReference>
<dbReference type="Proteomes" id="UP000181790">
    <property type="component" value="Unassembled WGS sequence"/>
</dbReference>
<dbReference type="InterPro" id="IPR005467">
    <property type="entry name" value="His_kinase_dom"/>
</dbReference>
<feature type="transmembrane region" description="Helical" evidence="6">
    <location>
        <begin position="258"/>
        <end position="275"/>
    </location>
</feature>
<evidence type="ECO:0000256" key="3">
    <source>
        <dbReference type="ARBA" id="ARBA00022553"/>
    </source>
</evidence>
<feature type="transmembrane region" description="Helical" evidence="6">
    <location>
        <begin position="312"/>
        <end position="329"/>
    </location>
</feature>
<evidence type="ECO:0000256" key="1">
    <source>
        <dbReference type="ARBA" id="ARBA00000085"/>
    </source>
</evidence>
<feature type="transmembrane region" description="Helical" evidence="6">
    <location>
        <begin position="218"/>
        <end position="238"/>
    </location>
</feature>
<keyword evidence="3 5" id="KW-0597">Phosphoprotein</keyword>
<gene>
    <name evidence="9" type="ORF">BLX24_20500</name>
</gene>
<protein>
    <recommendedName>
        <fullName evidence="2">histidine kinase</fullName>
        <ecNumber evidence="2">2.7.13.3</ecNumber>
    </recommendedName>
</protein>
<dbReference type="SUPFAM" id="SSF52172">
    <property type="entry name" value="CheY-like"/>
    <property type="match status" value="1"/>
</dbReference>
<feature type="transmembrane region" description="Helical" evidence="6">
    <location>
        <begin position="192"/>
        <end position="211"/>
    </location>
</feature>
<dbReference type="AlphaFoldDB" id="A0A1S2VHK9"/>
<dbReference type="InterPro" id="IPR004358">
    <property type="entry name" value="Sig_transdc_His_kin-like_C"/>
</dbReference>
<comment type="caution">
    <text evidence="9">The sequence shown here is derived from an EMBL/GenBank/DDBJ whole genome shotgun (WGS) entry which is preliminary data.</text>
</comment>
<organism evidence="9 10">
    <name type="scientific">Arsenicibacter rosenii</name>
    <dbReference type="NCBI Taxonomy" id="1750698"/>
    <lineage>
        <taxon>Bacteria</taxon>
        <taxon>Pseudomonadati</taxon>
        <taxon>Bacteroidota</taxon>
        <taxon>Cytophagia</taxon>
        <taxon>Cytophagales</taxon>
        <taxon>Spirosomataceae</taxon>
        <taxon>Arsenicibacter</taxon>
    </lineage>
</organism>
<dbReference type="InterPro" id="IPR003661">
    <property type="entry name" value="HisK_dim/P_dom"/>
</dbReference>
<feature type="transmembrane region" description="Helical" evidence="6">
    <location>
        <begin position="287"/>
        <end position="306"/>
    </location>
</feature>
<evidence type="ECO:0000256" key="4">
    <source>
        <dbReference type="ARBA" id="ARBA00023012"/>
    </source>
</evidence>
<dbReference type="CDD" id="cd16922">
    <property type="entry name" value="HATPase_EvgS-ArcB-TorS-like"/>
    <property type="match status" value="1"/>
</dbReference>
<comment type="catalytic activity">
    <reaction evidence="1">
        <text>ATP + protein L-histidine = ADP + protein N-phospho-L-histidine.</text>
        <dbReference type="EC" id="2.7.13.3"/>
    </reaction>
</comment>
<dbReference type="InterPro" id="IPR036890">
    <property type="entry name" value="HATPase_C_sf"/>
</dbReference>
<dbReference type="Pfam" id="PF00512">
    <property type="entry name" value="HisKA"/>
    <property type="match status" value="1"/>
</dbReference>
<name>A0A1S2VHK9_9BACT</name>
<sequence length="777" mass="87561">MQIVTGCLVHGGASASTPLKNPVAENGLLDARNVDFARQQVRLSGTWLWQWGVLQHTLTDPEAVPFPATWQQCRWKGKPVSSQGVATYQLTILLPGNHPELGLRLPDIYTSYVLLANGQEVARNGQPGLTAATTTPYWMTQVCRLPVDTDSVVLVLQVANFHHIKGGPYDQIVLGNQDELLFDWHRNLALDFLLTGCLFMGGLFFLGLYLLGRHERSILFFALFCVIYSYRIMGTNQYAFHTLFPDLSWSVTLHLEYLSLYLGIGFFVLYTWELYAGDINRQLKNVMIGICFSFALLTVLLPSLLITQLMEWFLYMMFGFILYGTRVYIQAARHRRPGAGYALMSTGVLLVIFLFVLLNHFGIFIPQKWVLFVGYLLFFFLQSLILSYRFAYRLQYAKRQAEEGLRVKSEFLSTMSHEIRTPLNAVVGMTHLLIQNNPREDQLPQLEAMQFSTNNLLEIVNDILDFNKIEAGKVTFESIPTDIAKIVRQIQAGYRINAEKKGIDLRINLDPGIPARVLADPTRTTQVLMNLVQNGIKFTETGWVDIRVKVAKDEGDVVELMFSVKDTGIGVAPDKQKLIFNDFTQADSSMSRNYGGTGLGLSICKRILDLQGVDLKLASEPGKGAMFYFTQSFMKSAEEPTPAEQPKPVQKNEKPLERISVLLVEDNPMNVFLAESILTRLGATAEVAENGQVALDKLDTTRHHIVLMDLQMPVMDGYEATRQIRARGETIPVIALTASLPEEVEEKIRTTGLNDILVKPFYPDDLLQVVLKYVKPH</sequence>
<dbReference type="FunFam" id="3.30.565.10:FF:000010">
    <property type="entry name" value="Sensor histidine kinase RcsC"/>
    <property type="match status" value="1"/>
</dbReference>
<dbReference type="SUPFAM" id="SSF55874">
    <property type="entry name" value="ATPase domain of HSP90 chaperone/DNA topoisomerase II/histidine kinase"/>
    <property type="match status" value="1"/>
</dbReference>
<dbReference type="PANTHER" id="PTHR45339:SF1">
    <property type="entry name" value="HYBRID SIGNAL TRANSDUCTION HISTIDINE KINASE J"/>
    <property type="match status" value="1"/>
</dbReference>
<dbReference type="PANTHER" id="PTHR45339">
    <property type="entry name" value="HYBRID SIGNAL TRANSDUCTION HISTIDINE KINASE J"/>
    <property type="match status" value="1"/>
</dbReference>
<keyword evidence="6" id="KW-1133">Transmembrane helix</keyword>
<dbReference type="InterPro" id="IPR003594">
    <property type="entry name" value="HATPase_dom"/>
</dbReference>
<keyword evidence="4" id="KW-0902">Two-component regulatory system</keyword>
<dbReference type="Pfam" id="PF02518">
    <property type="entry name" value="HATPase_c"/>
    <property type="match status" value="1"/>
</dbReference>
<evidence type="ECO:0000256" key="5">
    <source>
        <dbReference type="PROSITE-ProRule" id="PRU00169"/>
    </source>
</evidence>
<dbReference type="RefSeq" id="WP_071505070.1">
    <property type="nucleotide sequence ID" value="NZ_MORL01000013.1"/>
</dbReference>
<dbReference type="Gene3D" id="3.30.565.10">
    <property type="entry name" value="Histidine kinase-like ATPase, C-terminal domain"/>
    <property type="match status" value="1"/>
</dbReference>
<dbReference type="SMART" id="SM00388">
    <property type="entry name" value="HisKA"/>
    <property type="match status" value="1"/>
</dbReference>
<reference evidence="9 10" key="1">
    <citation type="submission" date="2016-10" db="EMBL/GenBank/DDBJ databases">
        <title>Arsenicibacter rosenii gen. nov., sp. nov., an efficient arsenic-methylating bacterium isolated from an arsenic-contaminated paddy soil.</title>
        <authorList>
            <person name="Huang K."/>
        </authorList>
    </citation>
    <scope>NUCLEOTIDE SEQUENCE [LARGE SCALE GENOMIC DNA]</scope>
    <source>
        <strain evidence="9 10">SM-1</strain>
    </source>
</reference>
<dbReference type="PROSITE" id="PS50110">
    <property type="entry name" value="RESPONSE_REGULATORY"/>
    <property type="match status" value="1"/>
</dbReference>
<accession>A0A1S2VHK9</accession>
<feature type="domain" description="Histidine kinase" evidence="7">
    <location>
        <begin position="414"/>
        <end position="635"/>
    </location>
</feature>
<dbReference type="InterPro" id="IPR011006">
    <property type="entry name" value="CheY-like_superfamily"/>
</dbReference>
<feature type="domain" description="Response regulatory" evidence="8">
    <location>
        <begin position="660"/>
        <end position="774"/>
    </location>
</feature>
<dbReference type="SMART" id="SM00448">
    <property type="entry name" value="REC"/>
    <property type="match status" value="1"/>
</dbReference>
<dbReference type="Gene3D" id="1.10.287.130">
    <property type="match status" value="1"/>
</dbReference>
<dbReference type="PRINTS" id="PR00344">
    <property type="entry name" value="BCTRLSENSOR"/>
</dbReference>
<evidence type="ECO:0000256" key="2">
    <source>
        <dbReference type="ARBA" id="ARBA00012438"/>
    </source>
</evidence>
<evidence type="ECO:0000256" key="6">
    <source>
        <dbReference type="SAM" id="Phobius"/>
    </source>
</evidence>